<dbReference type="AlphaFoldDB" id="A0A4Q0Q5M6"/>
<organism evidence="1 2">
    <name type="scientific">Bradyrhizobium zhanjiangense</name>
    <dbReference type="NCBI Taxonomy" id="1325107"/>
    <lineage>
        <taxon>Bacteria</taxon>
        <taxon>Pseudomonadati</taxon>
        <taxon>Pseudomonadota</taxon>
        <taxon>Alphaproteobacteria</taxon>
        <taxon>Hyphomicrobiales</taxon>
        <taxon>Nitrobacteraceae</taxon>
        <taxon>Bradyrhizobium</taxon>
    </lineage>
</organism>
<sequence length="77" mass="8752">MLQELALPRSVTRCSRYPDGKIKEIERTVEISPRDGYVHIEKLMGKELNAFDAFFGEVMDALIQLNFKAAAIDSHQV</sequence>
<evidence type="ECO:0000313" key="1">
    <source>
        <dbReference type="EMBL" id="RXG83526.1"/>
    </source>
</evidence>
<dbReference type="EMBL" id="RKMK01000125">
    <property type="protein sequence ID" value="RXG83526.1"/>
    <property type="molecule type" value="Genomic_DNA"/>
</dbReference>
<dbReference type="Proteomes" id="UP000290174">
    <property type="component" value="Unassembled WGS sequence"/>
</dbReference>
<evidence type="ECO:0000313" key="2">
    <source>
        <dbReference type="Proteomes" id="UP000290174"/>
    </source>
</evidence>
<proteinExistence type="predicted"/>
<comment type="caution">
    <text evidence="1">The sequence shown here is derived from an EMBL/GenBank/DDBJ whole genome shotgun (WGS) entry which is preliminary data.</text>
</comment>
<reference evidence="1 2" key="1">
    <citation type="submission" date="2018-11" db="EMBL/GenBank/DDBJ databases">
        <title>Bradyrhizobium sp. nov., isolated from effective nodules of peanut in China.</title>
        <authorList>
            <person name="Li Y."/>
        </authorList>
    </citation>
    <scope>NUCLEOTIDE SEQUENCE [LARGE SCALE GENOMIC DNA]</scope>
    <source>
        <strain evidence="1 2">CCBAU 51770</strain>
    </source>
</reference>
<protein>
    <submittedName>
        <fullName evidence="1">Uncharacterized protein</fullName>
    </submittedName>
</protein>
<gene>
    <name evidence="1" type="ORF">EAS61_42060</name>
</gene>
<name>A0A4Q0Q5M6_9BRAD</name>
<accession>A0A4Q0Q5M6</accession>
<dbReference type="RefSeq" id="WP_128957406.1">
    <property type="nucleotide sequence ID" value="NZ_RKMK01000125.1"/>
</dbReference>